<evidence type="ECO:0000313" key="3">
    <source>
        <dbReference type="EMBL" id="SES80743.1"/>
    </source>
</evidence>
<protein>
    <recommendedName>
        <fullName evidence="6">Lipoprotein</fullName>
    </recommendedName>
</protein>
<proteinExistence type="predicted"/>
<dbReference type="OrthoDB" id="10001366at2"/>
<name>A0A511T0T6_MYXFU</name>
<gene>
    <name evidence="2" type="ORF">MFU01_27980</name>
    <name evidence="3" type="ORF">SAMN05443572_101214</name>
</gene>
<reference evidence="3 4" key="1">
    <citation type="submission" date="2016-10" db="EMBL/GenBank/DDBJ databases">
        <authorList>
            <person name="Varghese N."/>
            <person name="Submissions S."/>
        </authorList>
    </citation>
    <scope>NUCLEOTIDE SEQUENCE [LARGE SCALE GENOMIC DNA]</scope>
    <source>
        <strain evidence="3 4">DSM 16525</strain>
    </source>
</reference>
<dbReference type="Proteomes" id="UP000321514">
    <property type="component" value="Unassembled WGS sequence"/>
</dbReference>
<dbReference type="STRING" id="1334629.MFUL124B02_01970"/>
<evidence type="ECO:0000313" key="2">
    <source>
        <dbReference type="EMBL" id="GEN07761.1"/>
    </source>
</evidence>
<evidence type="ECO:0000313" key="4">
    <source>
        <dbReference type="Proteomes" id="UP000183760"/>
    </source>
</evidence>
<keyword evidence="4" id="KW-1185">Reference proteome</keyword>
<dbReference type="EMBL" id="FOIB01000001">
    <property type="protein sequence ID" value="SES80743.1"/>
    <property type="molecule type" value="Genomic_DNA"/>
</dbReference>
<dbReference type="PROSITE" id="PS51257">
    <property type="entry name" value="PROKAR_LIPOPROTEIN"/>
    <property type="match status" value="1"/>
</dbReference>
<dbReference type="RefSeq" id="WP_074948414.1">
    <property type="nucleotide sequence ID" value="NZ_BJXR01000025.1"/>
</dbReference>
<sequence length="208" mass="21352">MSRSRVLWVVGLLALGACGGEDREPQEEPGNRPPPGGSNPPVTYQRSNVTGTYAVTGTLRTTLQGRDNTVNVRDTITVSENTGGLNLLNVNVSSMNCGVGIRATMNGERTFDVVGGTCPMSTDPGCTASMKVNDGSGSRDAGGAFQLELRGDVSMTCGTASSSLVFVMKLAGTSSGLSAPDTTFEKLSLGASISDTLGLLSTDTGHTP</sequence>
<evidence type="ECO:0008006" key="6">
    <source>
        <dbReference type="Google" id="ProtNLM"/>
    </source>
</evidence>
<evidence type="ECO:0000256" key="1">
    <source>
        <dbReference type="SAM" id="MobiDB-lite"/>
    </source>
</evidence>
<reference evidence="2 5" key="2">
    <citation type="submission" date="2019-07" db="EMBL/GenBank/DDBJ databases">
        <title>Whole genome shotgun sequence of Myxococcus fulvus NBRC 100333.</title>
        <authorList>
            <person name="Hosoyama A."/>
            <person name="Uohara A."/>
            <person name="Ohji S."/>
            <person name="Ichikawa N."/>
        </authorList>
    </citation>
    <scope>NUCLEOTIDE SEQUENCE [LARGE SCALE GENOMIC DNA]</scope>
    <source>
        <strain evidence="2 5">NBRC 100333</strain>
    </source>
</reference>
<dbReference type="AlphaFoldDB" id="A0A511T0T6"/>
<dbReference type="Proteomes" id="UP000183760">
    <property type="component" value="Unassembled WGS sequence"/>
</dbReference>
<evidence type="ECO:0000313" key="5">
    <source>
        <dbReference type="Proteomes" id="UP000321514"/>
    </source>
</evidence>
<comment type="caution">
    <text evidence="2">The sequence shown here is derived from an EMBL/GenBank/DDBJ whole genome shotgun (WGS) entry which is preliminary data.</text>
</comment>
<dbReference type="EMBL" id="BJXR01000025">
    <property type="protein sequence ID" value="GEN07761.1"/>
    <property type="molecule type" value="Genomic_DNA"/>
</dbReference>
<feature type="region of interest" description="Disordered" evidence="1">
    <location>
        <begin position="19"/>
        <end position="46"/>
    </location>
</feature>
<organism evidence="2 5">
    <name type="scientific">Myxococcus fulvus</name>
    <dbReference type="NCBI Taxonomy" id="33"/>
    <lineage>
        <taxon>Bacteria</taxon>
        <taxon>Pseudomonadati</taxon>
        <taxon>Myxococcota</taxon>
        <taxon>Myxococcia</taxon>
        <taxon>Myxococcales</taxon>
        <taxon>Cystobacterineae</taxon>
        <taxon>Myxococcaceae</taxon>
        <taxon>Myxococcus</taxon>
    </lineage>
</organism>
<accession>A0A511T0T6</accession>